<dbReference type="GO" id="GO:0016787">
    <property type="term" value="F:hydrolase activity"/>
    <property type="evidence" value="ECO:0007669"/>
    <property type="project" value="UniProtKB-KW"/>
</dbReference>
<protein>
    <submittedName>
        <fullName evidence="4">FAA hydrolase family protein</fullName>
    </submittedName>
</protein>
<dbReference type="InterPro" id="IPR051121">
    <property type="entry name" value="FAH"/>
</dbReference>
<dbReference type="InterPro" id="IPR036663">
    <property type="entry name" value="Fumarylacetoacetase_C_sf"/>
</dbReference>
<dbReference type="PANTHER" id="PTHR42796">
    <property type="entry name" value="FUMARYLACETOACETATE HYDROLASE DOMAIN-CONTAINING PROTEIN 2A-RELATED"/>
    <property type="match status" value="1"/>
</dbReference>
<evidence type="ECO:0000313" key="5">
    <source>
        <dbReference type="Proteomes" id="UP000264702"/>
    </source>
</evidence>
<evidence type="ECO:0000259" key="3">
    <source>
        <dbReference type="Pfam" id="PF01557"/>
    </source>
</evidence>
<dbReference type="OrthoDB" id="9805307at2"/>
<dbReference type="InterPro" id="IPR011234">
    <property type="entry name" value="Fumarylacetoacetase-like_C"/>
</dbReference>
<dbReference type="SUPFAM" id="SSF56529">
    <property type="entry name" value="FAH"/>
    <property type="match status" value="1"/>
</dbReference>
<feature type="domain" description="Fumarylacetoacetase-like C-terminal" evidence="3">
    <location>
        <begin position="74"/>
        <end position="278"/>
    </location>
</feature>
<sequence length="281" mass="30376">MKFITFREGGQNSRPGLLTDKGILDLSGFGSLAEVIQGGAEALAKVESAEKAAAHWIPAESVTLLAPLQSPPRIFCIGLNYRDHAIESKMEIPKLPTVFLKLTAAIANPGEPIRLPSLSKQPDYEAEFALVIGKRGKHISPDKWQDHVFGYTILNDVSARDIQLSTSQWTMGKSFDTFCPIGPAIVTKDEIADPHELSIQLSIDGETLQKSNTRELIFKAPELIAYLSSITALEPGDIISTGTPAGVGLGRNPQRWLRPGETVTIEIEGLGKLTNPVVAGE</sequence>
<organism evidence="4 5">
    <name type="scientific">Paracidobacterium acidisoli</name>
    <dbReference type="NCBI Taxonomy" id="2303751"/>
    <lineage>
        <taxon>Bacteria</taxon>
        <taxon>Pseudomonadati</taxon>
        <taxon>Acidobacteriota</taxon>
        <taxon>Terriglobia</taxon>
        <taxon>Terriglobales</taxon>
        <taxon>Acidobacteriaceae</taxon>
        <taxon>Paracidobacterium</taxon>
    </lineage>
</organism>
<accession>A0A372IUE0</accession>
<dbReference type="FunFam" id="3.90.850.10:FF:000002">
    <property type="entry name" value="2-hydroxyhepta-2,4-diene-1,7-dioate isomerase"/>
    <property type="match status" value="1"/>
</dbReference>
<dbReference type="Gene3D" id="3.90.850.10">
    <property type="entry name" value="Fumarylacetoacetase-like, C-terminal domain"/>
    <property type="match status" value="1"/>
</dbReference>
<keyword evidence="5" id="KW-1185">Reference proteome</keyword>
<dbReference type="EMBL" id="QVQT01000001">
    <property type="protein sequence ID" value="RFU18431.1"/>
    <property type="molecule type" value="Genomic_DNA"/>
</dbReference>
<dbReference type="RefSeq" id="WP_117297724.1">
    <property type="nucleotide sequence ID" value="NZ_QVQT02000001.1"/>
</dbReference>
<keyword evidence="2" id="KW-0479">Metal-binding</keyword>
<dbReference type="Proteomes" id="UP000264702">
    <property type="component" value="Unassembled WGS sequence"/>
</dbReference>
<comment type="caution">
    <text evidence="4">The sequence shown here is derived from an EMBL/GenBank/DDBJ whole genome shotgun (WGS) entry which is preliminary data.</text>
</comment>
<dbReference type="GO" id="GO:0046872">
    <property type="term" value="F:metal ion binding"/>
    <property type="evidence" value="ECO:0007669"/>
    <property type="project" value="UniProtKB-KW"/>
</dbReference>
<dbReference type="PANTHER" id="PTHR42796:SF4">
    <property type="entry name" value="FUMARYLACETOACETATE HYDROLASE DOMAIN-CONTAINING PROTEIN 2A"/>
    <property type="match status" value="1"/>
</dbReference>
<evidence type="ECO:0000256" key="1">
    <source>
        <dbReference type="ARBA" id="ARBA00010211"/>
    </source>
</evidence>
<comment type="similarity">
    <text evidence="1">Belongs to the FAH family.</text>
</comment>
<keyword evidence="4" id="KW-0378">Hydrolase</keyword>
<reference evidence="4 5" key="1">
    <citation type="submission" date="2018-08" db="EMBL/GenBank/DDBJ databases">
        <title>Acidipila sp. 4G-K13, an acidobacterium isolated from forest soil.</title>
        <authorList>
            <person name="Gao Z.-H."/>
            <person name="Qiu L.-H."/>
        </authorList>
    </citation>
    <scope>NUCLEOTIDE SEQUENCE [LARGE SCALE GENOMIC DNA]</scope>
    <source>
        <strain evidence="4 5">4G-K13</strain>
    </source>
</reference>
<evidence type="ECO:0000313" key="4">
    <source>
        <dbReference type="EMBL" id="RFU18431.1"/>
    </source>
</evidence>
<name>A0A372IUE0_9BACT</name>
<dbReference type="GO" id="GO:0019752">
    <property type="term" value="P:carboxylic acid metabolic process"/>
    <property type="evidence" value="ECO:0007669"/>
    <property type="project" value="UniProtKB-ARBA"/>
</dbReference>
<proteinExistence type="inferred from homology"/>
<dbReference type="GO" id="GO:0016853">
    <property type="term" value="F:isomerase activity"/>
    <property type="evidence" value="ECO:0007669"/>
    <property type="project" value="UniProtKB-ARBA"/>
</dbReference>
<gene>
    <name evidence="4" type="ORF">D0Y96_02395</name>
</gene>
<evidence type="ECO:0000256" key="2">
    <source>
        <dbReference type="ARBA" id="ARBA00022723"/>
    </source>
</evidence>
<dbReference type="Pfam" id="PF01557">
    <property type="entry name" value="FAA_hydrolase"/>
    <property type="match status" value="1"/>
</dbReference>
<dbReference type="AlphaFoldDB" id="A0A372IUE0"/>